<evidence type="ECO:0000256" key="7">
    <source>
        <dbReference type="SAM" id="Phobius"/>
    </source>
</evidence>
<comment type="similarity">
    <text evidence="2">Belongs to the DedA family.</text>
</comment>
<dbReference type="EMBL" id="JACCCZ010000001">
    <property type="protein sequence ID" value="NYG03905.1"/>
    <property type="molecule type" value="Genomic_DNA"/>
</dbReference>
<keyword evidence="4 7" id="KW-0812">Transmembrane</keyword>
<organism evidence="8 9">
    <name type="scientific">Pseudonocardia alni</name>
    <name type="common">Amycolata alni</name>
    <dbReference type="NCBI Taxonomy" id="33907"/>
    <lineage>
        <taxon>Bacteria</taxon>
        <taxon>Bacillati</taxon>
        <taxon>Actinomycetota</taxon>
        <taxon>Actinomycetes</taxon>
        <taxon>Pseudonocardiales</taxon>
        <taxon>Pseudonocardiaceae</taxon>
        <taxon>Pseudonocardia</taxon>
    </lineage>
</organism>
<evidence type="ECO:0000256" key="2">
    <source>
        <dbReference type="ARBA" id="ARBA00010792"/>
    </source>
</evidence>
<evidence type="ECO:0000256" key="5">
    <source>
        <dbReference type="ARBA" id="ARBA00022989"/>
    </source>
</evidence>
<keyword evidence="3" id="KW-1003">Cell membrane</keyword>
<comment type="caution">
    <text evidence="8">The sequence shown here is derived from an EMBL/GenBank/DDBJ whole genome shotgun (WGS) entry which is preliminary data.</text>
</comment>
<dbReference type="PANTHER" id="PTHR42709">
    <property type="entry name" value="ALKALINE PHOSPHATASE LIKE PROTEIN"/>
    <property type="match status" value="1"/>
</dbReference>
<dbReference type="Proteomes" id="UP000549695">
    <property type="component" value="Unassembled WGS sequence"/>
</dbReference>
<protein>
    <submittedName>
        <fullName evidence="8">Membrane protein DedA with SNARE-associated domain</fullName>
    </submittedName>
</protein>
<dbReference type="InterPro" id="IPR051311">
    <property type="entry name" value="DedA_domain"/>
</dbReference>
<evidence type="ECO:0000313" key="8">
    <source>
        <dbReference type="EMBL" id="NYG03905.1"/>
    </source>
</evidence>
<comment type="subcellular location">
    <subcellularLocation>
        <location evidence="1">Cell membrane</location>
        <topology evidence="1">Multi-pass membrane protein</topology>
    </subcellularLocation>
</comment>
<keyword evidence="5 7" id="KW-1133">Transmembrane helix</keyword>
<reference evidence="8 9" key="1">
    <citation type="submission" date="2020-07" db="EMBL/GenBank/DDBJ databases">
        <title>Sequencing the genomes of 1000 actinobacteria strains.</title>
        <authorList>
            <person name="Klenk H.-P."/>
        </authorList>
    </citation>
    <scope>NUCLEOTIDE SEQUENCE [LARGE SCALE GENOMIC DNA]</scope>
    <source>
        <strain evidence="8 9">DSM 44749</strain>
    </source>
</reference>
<feature type="transmembrane region" description="Helical" evidence="7">
    <location>
        <begin position="181"/>
        <end position="201"/>
    </location>
</feature>
<evidence type="ECO:0000256" key="3">
    <source>
        <dbReference type="ARBA" id="ARBA00022475"/>
    </source>
</evidence>
<dbReference type="GO" id="GO:0005886">
    <property type="term" value="C:plasma membrane"/>
    <property type="evidence" value="ECO:0007669"/>
    <property type="project" value="UniProtKB-SubCell"/>
</dbReference>
<proteinExistence type="inferred from homology"/>
<evidence type="ECO:0000256" key="6">
    <source>
        <dbReference type="ARBA" id="ARBA00023136"/>
    </source>
</evidence>
<feature type="transmembrane region" description="Helical" evidence="7">
    <location>
        <begin position="118"/>
        <end position="140"/>
    </location>
</feature>
<feature type="transmembrane region" description="Helical" evidence="7">
    <location>
        <begin position="61"/>
        <end position="81"/>
    </location>
</feature>
<evidence type="ECO:0000256" key="4">
    <source>
        <dbReference type="ARBA" id="ARBA00022692"/>
    </source>
</evidence>
<dbReference type="RefSeq" id="WP_073578481.1">
    <property type="nucleotide sequence ID" value="NZ_BAAAJZ010000003.1"/>
</dbReference>
<feature type="transmembrane region" description="Helical" evidence="7">
    <location>
        <begin position="27"/>
        <end position="49"/>
    </location>
</feature>
<sequence length="215" mass="22253">MTPAGLLGADGLDGVLGLVQRPDGPTLGVTLAVLFLGVLVEGPVVSVVAGSLAGAGLLDWWVVWLVAFAADVVADTAFYVLGRGGRRPAIAPLLVRLGLTERRWDALRAKVGGRPGRLVLGAKLVDVGAIPAFLAIGLAGVSYRRFVAWVVPLTAVRSALLVGIGWVVGGRFAAELADRPWIIVAVGLGVGLVLVAGRALWVRARTSRKENVCAS</sequence>
<feature type="transmembrane region" description="Helical" evidence="7">
    <location>
        <begin position="146"/>
        <end position="169"/>
    </location>
</feature>
<keyword evidence="9" id="KW-1185">Reference proteome</keyword>
<accession>A0A852WC86</accession>
<dbReference type="PANTHER" id="PTHR42709:SF6">
    <property type="entry name" value="UNDECAPRENYL PHOSPHATE TRANSPORTER A"/>
    <property type="match status" value="1"/>
</dbReference>
<keyword evidence="6 7" id="KW-0472">Membrane</keyword>
<gene>
    <name evidence="8" type="ORF">HDA37_004190</name>
</gene>
<evidence type="ECO:0000313" key="9">
    <source>
        <dbReference type="Proteomes" id="UP000549695"/>
    </source>
</evidence>
<dbReference type="AlphaFoldDB" id="A0A852WC86"/>
<name>A0A852WC86_PSEA5</name>
<evidence type="ECO:0000256" key="1">
    <source>
        <dbReference type="ARBA" id="ARBA00004651"/>
    </source>
</evidence>
<dbReference type="GeneID" id="98053882"/>